<protein>
    <submittedName>
        <fullName evidence="2">Secreted phosphoprotein 1</fullName>
    </submittedName>
</protein>
<feature type="non-terminal residue" evidence="2">
    <location>
        <position position="65"/>
    </location>
</feature>
<sequence length="65" mass="7243">VPAPPAAALAQSPTTRRARAMRRRWPRPELLTATQTRVKAARVTQTRRGKDPTPRPTCQQSSQPN</sequence>
<feature type="non-terminal residue" evidence="2">
    <location>
        <position position="1"/>
    </location>
</feature>
<reference evidence="2" key="1">
    <citation type="submission" date="2016-05" db="EMBL/GenBank/DDBJ databases">
        <authorList>
            <person name="Lavstsen T."/>
            <person name="Jespersen J.S."/>
        </authorList>
    </citation>
    <scope>NUCLEOTIDE SEQUENCE</scope>
    <source>
        <tissue evidence="2">Brain</tissue>
    </source>
</reference>
<organism evidence="2">
    <name type="scientific">Nothobranchius pienaari</name>
    <dbReference type="NCBI Taxonomy" id="704102"/>
    <lineage>
        <taxon>Eukaryota</taxon>
        <taxon>Metazoa</taxon>
        <taxon>Chordata</taxon>
        <taxon>Craniata</taxon>
        <taxon>Vertebrata</taxon>
        <taxon>Euteleostomi</taxon>
        <taxon>Actinopterygii</taxon>
        <taxon>Neopterygii</taxon>
        <taxon>Teleostei</taxon>
        <taxon>Neoteleostei</taxon>
        <taxon>Acanthomorphata</taxon>
        <taxon>Ovalentaria</taxon>
        <taxon>Atherinomorphae</taxon>
        <taxon>Cyprinodontiformes</taxon>
        <taxon>Nothobranchiidae</taxon>
        <taxon>Nothobranchius</taxon>
    </lineage>
</organism>
<proteinExistence type="predicted"/>
<feature type="compositionally biased region" description="Low complexity" evidence="1">
    <location>
        <begin position="1"/>
        <end position="10"/>
    </location>
</feature>
<accession>A0A1A8MR18</accession>
<feature type="region of interest" description="Disordered" evidence="1">
    <location>
        <begin position="1"/>
        <end position="65"/>
    </location>
</feature>
<evidence type="ECO:0000256" key="1">
    <source>
        <dbReference type="SAM" id="MobiDB-lite"/>
    </source>
</evidence>
<reference evidence="2" key="2">
    <citation type="submission" date="2016-06" db="EMBL/GenBank/DDBJ databases">
        <title>The genome of a short-lived fish provides insights into sex chromosome evolution and the genetic control of aging.</title>
        <authorList>
            <person name="Reichwald K."/>
            <person name="Felder M."/>
            <person name="Petzold A."/>
            <person name="Koch P."/>
            <person name="Groth M."/>
            <person name="Platzer M."/>
        </authorList>
    </citation>
    <scope>NUCLEOTIDE SEQUENCE</scope>
    <source>
        <tissue evidence="2">Brain</tissue>
    </source>
</reference>
<evidence type="ECO:0000313" key="2">
    <source>
        <dbReference type="EMBL" id="SBR59016.1"/>
    </source>
</evidence>
<feature type="compositionally biased region" description="Polar residues" evidence="1">
    <location>
        <begin position="56"/>
        <end position="65"/>
    </location>
</feature>
<feature type="compositionally biased region" description="Basic residues" evidence="1">
    <location>
        <begin position="16"/>
        <end position="25"/>
    </location>
</feature>
<dbReference type="AlphaFoldDB" id="A0A1A8MR18"/>
<gene>
    <name evidence="2" type="primary">SPP1</name>
</gene>
<name>A0A1A8MR18_9TELE</name>
<dbReference type="EMBL" id="HAEF01017857">
    <property type="protein sequence ID" value="SBR59016.1"/>
    <property type="molecule type" value="Transcribed_RNA"/>
</dbReference>